<dbReference type="Proteomes" id="UP001172159">
    <property type="component" value="Unassembled WGS sequence"/>
</dbReference>
<protein>
    <submittedName>
        <fullName evidence="1">Uncharacterized protein</fullName>
    </submittedName>
</protein>
<accession>A0AA40ES14</accession>
<dbReference type="AlphaFoldDB" id="A0AA40ES14"/>
<proteinExistence type="predicted"/>
<comment type="caution">
    <text evidence="1">The sequence shown here is derived from an EMBL/GenBank/DDBJ whole genome shotgun (WGS) entry which is preliminary data.</text>
</comment>
<evidence type="ECO:0000313" key="2">
    <source>
        <dbReference type="Proteomes" id="UP001172159"/>
    </source>
</evidence>
<keyword evidence="2" id="KW-1185">Reference proteome</keyword>
<name>A0AA40ES14_9PEZI</name>
<sequence length="323" mass="36411">MVDARNYLEVRSFLSSGSTNVEESERGWTPLSHRASRIVNHPSITPSSRLSTITDGSSCGSPFEAVGEFPQLPSSPLDKRLIIQATSCSFIARSLAEGKEDKRVRKGRSSLPALSDGPAVYEVRFLDAARLLLRYSMIEARESVQGSGSGSSYSSIYPVVHRWTSHIQDDKGKRWFLRLALMVVGFSVPNSTAKDYWVLQRRLLPHAERCSWWALNHRILVHLQRRNYHPKLPEILEEAFQKPSRPYGIIDLPDGHGSQQLTMHQDSNAEFSSALSIPPCERIRTVNLVNISLKYSIYNFKEGTNAYLSIEQLLQLNIAKKSN</sequence>
<organism evidence="1 2">
    <name type="scientific">Apiosordaria backusii</name>
    <dbReference type="NCBI Taxonomy" id="314023"/>
    <lineage>
        <taxon>Eukaryota</taxon>
        <taxon>Fungi</taxon>
        <taxon>Dikarya</taxon>
        <taxon>Ascomycota</taxon>
        <taxon>Pezizomycotina</taxon>
        <taxon>Sordariomycetes</taxon>
        <taxon>Sordariomycetidae</taxon>
        <taxon>Sordariales</taxon>
        <taxon>Lasiosphaeriaceae</taxon>
        <taxon>Apiosordaria</taxon>
    </lineage>
</organism>
<evidence type="ECO:0000313" key="1">
    <source>
        <dbReference type="EMBL" id="KAK0744461.1"/>
    </source>
</evidence>
<dbReference type="EMBL" id="JAUKTV010000002">
    <property type="protein sequence ID" value="KAK0744461.1"/>
    <property type="molecule type" value="Genomic_DNA"/>
</dbReference>
<reference evidence="1" key="1">
    <citation type="submission" date="2023-06" db="EMBL/GenBank/DDBJ databases">
        <title>Genome-scale phylogeny and comparative genomics of the fungal order Sordariales.</title>
        <authorList>
            <consortium name="Lawrence Berkeley National Laboratory"/>
            <person name="Hensen N."/>
            <person name="Bonometti L."/>
            <person name="Westerberg I."/>
            <person name="Brannstrom I.O."/>
            <person name="Guillou S."/>
            <person name="Cros-Aarteil S."/>
            <person name="Calhoun S."/>
            <person name="Haridas S."/>
            <person name="Kuo A."/>
            <person name="Mondo S."/>
            <person name="Pangilinan J."/>
            <person name="Riley R."/>
            <person name="Labutti K."/>
            <person name="Andreopoulos B."/>
            <person name="Lipzen A."/>
            <person name="Chen C."/>
            <person name="Yanf M."/>
            <person name="Daum C."/>
            <person name="Ng V."/>
            <person name="Clum A."/>
            <person name="Steindorff A."/>
            <person name="Ohm R."/>
            <person name="Martin F."/>
            <person name="Silar P."/>
            <person name="Natvig D."/>
            <person name="Lalanne C."/>
            <person name="Gautier V."/>
            <person name="Ament-Velasquez S.L."/>
            <person name="Kruys A."/>
            <person name="Hutchinson M.I."/>
            <person name="Powell A.J."/>
            <person name="Barry K."/>
            <person name="Miller A.N."/>
            <person name="Grigoriev I.V."/>
            <person name="Debuchy R."/>
            <person name="Gladieux P."/>
            <person name="Thoren M.H."/>
            <person name="Johannesson H."/>
        </authorList>
    </citation>
    <scope>NUCLEOTIDE SEQUENCE</scope>
    <source>
        <strain evidence="1">CBS 540.89</strain>
    </source>
</reference>
<gene>
    <name evidence="1" type="ORF">B0T21DRAFT_428970</name>
</gene>